<comment type="caution">
    <text evidence="1">The sequence shown here is derived from an EMBL/GenBank/DDBJ whole genome shotgun (WGS) entry which is preliminary data.</text>
</comment>
<dbReference type="AlphaFoldDB" id="W7UMR1"/>
<accession>W7UMR1</accession>
<protein>
    <submittedName>
        <fullName evidence="1">Uncharacterized protein</fullName>
    </submittedName>
</protein>
<dbReference type="eggNOG" id="ENOG5030H5E">
    <property type="taxonomic scope" value="Bacteria"/>
</dbReference>
<keyword evidence="2" id="KW-1185">Reference proteome</keyword>
<dbReference type="OrthoDB" id="1863064at2"/>
<dbReference type="EMBL" id="ATAX01000006">
    <property type="protein sequence ID" value="EWM55098.1"/>
    <property type="molecule type" value="Genomic_DNA"/>
</dbReference>
<evidence type="ECO:0000313" key="2">
    <source>
        <dbReference type="Proteomes" id="UP000019365"/>
    </source>
</evidence>
<dbReference type="RefSeq" id="WP_037296502.1">
    <property type="nucleotide sequence ID" value="NZ_ATAX01000006.1"/>
</dbReference>
<dbReference type="PATRIC" id="fig|1341157.4.peg.204"/>
<name>W7UMR1_RUMFL</name>
<organism evidence="1 2">
    <name type="scientific">Ruminococcus flavefaciens 007c</name>
    <dbReference type="NCBI Taxonomy" id="1341157"/>
    <lineage>
        <taxon>Bacteria</taxon>
        <taxon>Bacillati</taxon>
        <taxon>Bacillota</taxon>
        <taxon>Clostridia</taxon>
        <taxon>Eubacteriales</taxon>
        <taxon>Oscillospiraceae</taxon>
        <taxon>Ruminococcus</taxon>
    </lineage>
</organism>
<gene>
    <name evidence="1" type="ORF">RF007C_05345</name>
</gene>
<sequence>MEIYDKQDKGYIEVWLTNAEQQVYDRRELTKQLLSKATAKKCKVVYFLSGSDDLLSCTERLLKNNLGCA</sequence>
<dbReference type="Proteomes" id="UP000019365">
    <property type="component" value="Unassembled WGS sequence"/>
</dbReference>
<reference evidence="1 2" key="1">
    <citation type="journal article" date="2014" name="PLoS ONE">
        <title>Rumen cellulosomics: divergent fiber-degrading strategies revealed by comparative genome-wide analysis of six ruminococcal strains.</title>
        <authorList>
            <person name="Dassa B."/>
            <person name="Borovok I."/>
            <person name="Ruimy-Israeli V."/>
            <person name="Lamed R."/>
            <person name="Flint H.J."/>
            <person name="Duncan S.H."/>
            <person name="Henrissat B."/>
            <person name="Coutinho P."/>
            <person name="Morrison M."/>
            <person name="Mosoni P."/>
            <person name="Yeoman C.J."/>
            <person name="White B.A."/>
            <person name="Bayer E.A."/>
        </authorList>
    </citation>
    <scope>NUCLEOTIDE SEQUENCE [LARGE SCALE GENOMIC DNA]</scope>
    <source>
        <strain evidence="1 2">007c</strain>
    </source>
</reference>
<evidence type="ECO:0000313" key="1">
    <source>
        <dbReference type="EMBL" id="EWM55098.1"/>
    </source>
</evidence>
<proteinExistence type="predicted"/>